<name>A0A5B8UEZ3_9BACT</name>
<accession>A0A5B8UEZ3</accession>
<dbReference type="Proteomes" id="UP000321204">
    <property type="component" value="Chromosome"/>
</dbReference>
<gene>
    <name evidence="2" type="ORF">FSB75_04675</name>
</gene>
<protein>
    <recommendedName>
        <fullName evidence="4">DUF3108 domain-containing protein</fullName>
    </recommendedName>
</protein>
<reference evidence="2 3" key="1">
    <citation type="journal article" date="2015" name="Int. J. Syst. Evol. Microbiol.">
        <title>Flavisolibacter ginsenosidimutans sp. nov., with ginsenoside-converting activity isolated from soil used for cultivating ginseng.</title>
        <authorList>
            <person name="Zhao Y."/>
            <person name="Liu Q."/>
            <person name="Kang M.S."/>
            <person name="Jin F."/>
            <person name="Yu H."/>
            <person name="Im W.T."/>
        </authorList>
    </citation>
    <scope>NUCLEOTIDE SEQUENCE [LARGE SCALE GENOMIC DNA]</scope>
    <source>
        <strain evidence="2 3">Gsoil 636</strain>
    </source>
</reference>
<feature type="signal peptide" evidence="1">
    <location>
        <begin position="1"/>
        <end position="18"/>
    </location>
</feature>
<dbReference type="KEGG" id="fgg:FSB75_04675"/>
<dbReference type="RefSeq" id="WP_146783505.1">
    <property type="nucleotide sequence ID" value="NZ_BAABIO010000006.1"/>
</dbReference>
<organism evidence="2 3">
    <name type="scientific">Flavisolibacter ginsenosidimutans</name>
    <dbReference type="NCBI Taxonomy" id="661481"/>
    <lineage>
        <taxon>Bacteria</taxon>
        <taxon>Pseudomonadati</taxon>
        <taxon>Bacteroidota</taxon>
        <taxon>Chitinophagia</taxon>
        <taxon>Chitinophagales</taxon>
        <taxon>Chitinophagaceae</taxon>
        <taxon>Flavisolibacter</taxon>
    </lineage>
</organism>
<sequence length="270" mass="30202">MKKILLLLLSLYALVAEAQDVSGFWKGELTFVGGCFARNNIELQLKVVGDGVYGSSYHYLDVNNYIRKDASGYFDAKNRKLVVQEGAVTDQKLIDRCSICIKKFQFLYRKDGNKEFLDGFWTGKLQGTNIDCGTGGTITLSRATTPTFAEEKIPEVKVDTGELKLRFYDNATIDGDSITVLVNKQVVLSHHRLTEVPGEVKVRISLEQPMVEVEMIAENEGSIPPNTAFLEVIAGNVYHRLFMVSTKNKSAKVRFVYDKEAAKKPQVLAF</sequence>
<evidence type="ECO:0000313" key="3">
    <source>
        <dbReference type="Proteomes" id="UP000321204"/>
    </source>
</evidence>
<evidence type="ECO:0008006" key="4">
    <source>
        <dbReference type="Google" id="ProtNLM"/>
    </source>
</evidence>
<dbReference type="OrthoDB" id="639821at2"/>
<evidence type="ECO:0000256" key="1">
    <source>
        <dbReference type="SAM" id="SignalP"/>
    </source>
</evidence>
<keyword evidence="3" id="KW-1185">Reference proteome</keyword>
<feature type="chain" id="PRO_5022792199" description="DUF3108 domain-containing protein" evidence="1">
    <location>
        <begin position="19"/>
        <end position="270"/>
    </location>
</feature>
<keyword evidence="1" id="KW-0732">Signal</keyword>
<evidence type="ECO:0000313" key="2">
    <source>
        <dbReference type="EMBL" id="QEC55227.1"/>
    </source>
</evidence>
<dbReference type="EMBL" id="CP042433">
    <property type="protein sequence ID" value="QEC55227.1"/>
    <property type="molecule type" value="Genomic_DNA"/>
</dbReference>
<dbReference type="AlphaFoldDB" id="A0A5B8UEZ3"/>
<proteinExistence type="predicted"/>